<accession>A0ABR4B281</accession>
<name>A0ABR4B281_9LECA</name>
<dbReference type="PANTHER" id="PTHR14303">
    <property type="entry name" value="DNA POLYMERASE DELTA SUBUNIT 4"/>
    <property type="match status" value="1"/>
</dbReference>
<feature type="compositionally biased region" description="Polar residues" evidence="1">
    <location>
        <begin position="13"/>
        <end position="37"/>
    </location>
</feature>
<sequence>MPPTRRKPAAQSAHAQQTLAFGPNSNKVTKPSIPSTSKKVDKIKLEEAITSEFSTPSPAPEDSQEAEVQAQIPESPRTLAIRSQGGAKQADGSAVEEKAKKIPETQIRKYWKGKEDERIAPRVHQQGLSVNEKILRHFDLSSQYGPCIGIPRMKRWKRADGLGLKPPIEVLAVLMREEGRGNGTAERAFMDGLLTSRLAVNE</sequence>
<feature type="region of interest" description="Disordered" evidence="1">
    <location>
        <begin position="1"/>
        <end position="99"/>
    </location>
</feature>
<feature type="compositionally biased region" description="Basic and acidic residues" evidence="1">
    <location>
        <begin position="38"/>
        <end position="47"/>
    </location>
</feature>
<dbReference type="Proteomes" id="UP001590951">
    <property type="component" value="Unassembled WGS sequence"/>
</dbReference>
<keyword evidence="3" id="KW-1185">Reference proteome</keyword>
<comment type="caution">
    <text evidence="2">The sequence shown here is derived from an EMBL/GenBank/DDBJ whole genome shotgun (WGS) entry which is preliminary data.</text>
</comment>
<dbReference type="EMBL" id="JBHFEH010000033">
    <property type="protein sequence ID" value="KAL2051690.1"/>
    <property type="molecule type" value="Genomic_DNA"/>
</dbReference>
<reference evidence="2 3" key="1">
    <citation type="submission" date="2024-09" db="EMBL/GenBank/DDBJ databases">
        <title>Rethinking Asexuality: The Enigmatic Case of Functional Sexual Genes in Lepraria (Stereocaulaceae).</title>
        <authorList>
            <person name="Doellman M."/>
            <person name="Sun Y."/>
            <person name="Barcenas-Pena A."/>
            <person name="Lumbsch H.T."/>
            <person name="Grewe F."/>
        </authorList>
    </citation>
    <scope>NUCLEOTIDE SEQUENCE [LARGE SCALE GENOMIC DNA]</scope>
    <source>
        <strain evidence="2 3">Grewe 0041</strain>
    </source>
</reference>
<evidence type="ECO:0000313" key="2">
    <source>
        <dbReference type="EMBL" id="KAL2051690.1"/>
    </source>
</evidence>
<evidence type="ECO:0000256" key="1">
    <source>
        <dbReference type="SAM" id="MobiDB-lite"/>
    </source>
</evidence>
<dbReference type="Pfam" id="PF04081">
    <property type="entry name" value="DNA_pol_delta_4"/>
    <property type="match status" value="1"/>
</dbReference>
<proteinExistence type="predicted"/>
<protein>
    <recommendedName>
        <fullName evidence="4">DNA polymerase delta subunit 4</fullName>
    </recommendedName>
</protein>
<organism evidence="2 3">
    <name type="scientific">Lepraria finkii</name>
    <dbReference type="NCBI Taxonomy" id="1340010"/>
    <lineage>
        <taxon>Eukaryota</taxon>
        <taxon>Fungi</taxon>
        <taxon>Dikarya</taxon>
        <taxon>Ascomycota</taxon>
        <taxon>Pezizomycotina</taxon>
        <taxon>Lecanoromycetes</taxon>
        <taxon>OSLEUM clade</taxon>
        <taxon>Lecanoromycetidae</taxon>
        <taxon>Lecanorales</taxon>
        <taxon>Lecanorineae</taxon>
        <taxon>Stereocaulaceae</taxon>
        <taxon>Lepraria</taxon>
    </lineage>
</organism>
<dbReference type="PANTHER" id="PTHR14303:SF0">
    <property type="entry name" value="DNA POLYMERASE DELTA SUBUNIT 4"/>
    <property type="match status" value="1"/>
</dbReference>
<gene>
    <name evidence="2" type="ORF">ABVK25_008104</name>
</gene>
<dbReference type="InterPro" id="IPR007218">
    <property type="entry name" value="DNA_pol_delta_4"/>
</dbReference>
<evidence type="ECO:0000313" key="3">
    <source>
        <dbReference type="Proteomes" id="UP001590951"/>
    </source>
</evidence>
<evidence type="ECO:0008006" key="4">
    <source>
        <dbReference type="Google" id="ProtNLM"/>
    </source>
</evidence>